<evidence type="ECO:0000256" key="1">
    <source>
        <dbReference type="ARBA" id="ARBA00009333"/>
    </source>
</evidence>
<keyword evidence="5" id="KW-1015">Disulfide bond</keyword>
<feature type="domain" description="FAD/NAD(P)-binding" evidence="7">
    <location>
        <begin position="5"/>
        <end position="289"/>
    </location>
</feature>
<dbReference type="PRINTS" id="PR00469">
    <property type="entry name" value="PNDRDTASEII"/>
</dbReference>
<evidence type="ECO:0000313" key="8">
    <source>
        <dbReference type="EMBL" id="SHN59725.1"/>
    </source>
</evidence>
<dbReference type="InterPro" id="IPR023753">
    <property type="entry name" value="FAD/NAD-binding_dom"/>
</dbReference>
<keyword evidence="6" id="KW-0676">Redox-active center</keyword>
<reference evidence="8 9" key="1">
    <citation type="submission" date="2016-12" db="EMBL/GenBank/DDBJ databases">
        <authorList>
            <person name="Song W.-J."/>
            <person name="Kurnit D.M."/>
        </authorList>
    </citation>
    <scope>NUCLEOTIDE SEQUENCE [LARGE SCALE GENOMIC DNA]</scope>
    <source>
        <strain evidence="8 9">DSM 11393</strain>
    </source>
</reference>
<evidence type="ECO:0000259" key="7">
    <source>
        <dbReference type="Pfam" id="PF07992"/>
    </source>
</evidence>
<evidence type="ECO:0000256" key="5">
    <source>
        <dbReference type="ARBA" id="ARBA00023157"/>
    </source>
</evidence>
<comment type="similarity">
    <text evidence="1">Belongs to the class-II pyridine nucleotide-disulfide oxidoreductase family.</text>
</comment>
<dbReference type="EMBL" id="FRDI01000004">
    <property type="protein sequence ID" value="SHN59725.1"/>
    <property type="molecule type" value="Genomic_DNA"/>
</dbReference>
<dbReference type="AlphaFoldDB" id="A0A1M7SML8"/>
<dbReference type="STRING" id="1121455.SAMN02745728_01045"/>
<dbReference type="RefSeq" id="WP_072696737.1">
    <property type="nucleotide sequence ID" value="NZ_FRDI01000004.1"/>
</dbReference>
<protein>
    <submittedName>
        <fullName evidence="8">Thioredoxin reductase (NADPH)</fullName>
    </submittedName>
</protein>
<evidence type="ECO:0000256" key="3">
    <source>
        <dbReference type="ARBA" id="ARBA00022827"/>
    </source>
</evidence>
<dbReference type="PRINTS" id="PR00368">
    <property type="entry name" value="FADPNR"/>
</dbReference>
<evidence type="ECO:0000256" key="6">
    <source>
        <dbReference type="ARBA" id="ARBA00023284"/>
    </source>
</evidence>
<dbReference type="InterPro" id="IPR008255">
    <property type="entry name" value="Pyr_nucl-diS_OxRdtase_2_AS"/>
</dbReference>
<name>A0A1M7SML8_9BACT</name>
<dbReference type="PROSITE" id="PS00573">
    <property type="entry name" value="PYRIDINE_REDOX_2"/>
    <property type="match status" value="1"/>
</dbReference>
<dbReference type="GO" id="GO:0016668">
    <property type="term" value="F:oxidoreductase activity, acting on a sulfur group of donors, NAD(P) as acceptor"/>
    <property type="evidence" value="ECO:0007669"/>
    <property type="project" value="UniProtKB-ARBA"/>
</dbReference>
<keyword evidence="4" id="KW-0560">Oxidoreductase</keyword>
<sequence length="304" mass="33009">MNTSNLLIIGGGITGMTAAIYAARANLSVTILEKEVCGGLVNWTHTVENMPSYKSIHGIELMEKSRAHVESLGVNIVEVDEVESVDFTQDFKSATTTMGDVYAAKAVIVATGRKPNPFPLETDFPNIHYCAICDGSAYKNKDVIILGGGNAGFDESLFLLQLGIKSIHIVEAFPQCVAAKSTQEAALETGKVKVSTNTKIIQVEDLGKGKAKVYFENSQNNKVFTEIIDAIFVFIGQKPLTQVFEGILEMDKGYIITNQDMHTNIKGVFAAGDVIVKKYRQITTAMSDGTIAALEAEKFIRSIE</sequence>
<dbReference type="Proteomes" id="UP000186469">
    <property type="component" value="Unassembled WGS sequence"/>
</dbReference>
<evidence type="ECO:0000313" key="9">
    <source>
        <dbReference type="Proteomes" id="UP000186469"/>
    </source>
</evidence>
<proteinExistence type="inferred from homology"/>
<gene>
    <name evidence="8" type="ORF">SAMN02745728_01045</name>
</gene>
<keyword evidence="2" id="KW-0285">Flavoprotein</keyword>
<dbReference type="Gene3D" id="3.50.50.60">
    <property type="entry name" value="FAD/NAD(P)-binding domain"/>
    <property type="match status" value="2"/>
</dbReference>
<keyword evidence="9" id="KW-1185">Reference proteome</keyword>
<dbReference type="Pfam" id="PF07992">
    <property type="entry name" value="Pyr_redox_2"/>
    <property type="match status" value="1"/>
</dbReference>
<keyword evidence="3" id="KW-0274">FAD</keyword>
<organism evidence="8 9">
    <name type="scientific">Desulfovibrio litoralis DSM 11393</name>
    <dbReference type="NCBI Taxonomy" id="1121455"/>
    <lineage>
        <taxon>Bacteria</taxon>
        <taxon>Pseudomonadati</taxon>
        <taxon>Thermodesulfobacteriota</taxon>
        <taxon>Desulfovibrionia</taxon>
        <taxon>Desulfovibrionales</taxon>
        <taxon>Desulfovibrionaceae</taxon>
        <taxon>Desulfovibrio</taxon>
    </lineage>
</organism>
<accession>A0A1M7SML8</accession>
<evidence type="ECO:0000256" key="2">
    <source>
        <dbReference type="ARBA" id="ARBA00022630"/>
    </source>
</evidence>
<dbReference type="InterPro" id="IPR050097">
    <property type="entry name" value="Ferredoxin-NADP_redctase_2"/>
</dbReference>
<dbReference type="OrthoDB" id="9806179at2"/>
<dbReference type="PANTHER" id="PTHR48105">
    <property type="entry name" value="THIOREDOXIN REDUCTASE 1-RELATED-RELATED"/>
    <property type="match status" value="1"/>
</dbReference>
<evidence type="ECO:0000256" key="4">
    <source>
        <dbReference type="ARBA" id="ARBA00023002"/>
    </source>
</evidence>
<dbReference type="InterPro" id="IPR036188">
    <property type="entry name" value="FAD/NAD-bd_sf"/>
</dbReference>
<dbReference type="SUPFAM" id="SSF51905">
    <property type="entry name" value="FAD/NAD(P)-binding domain"/>
    <property type="match status" value="1"/>
</dbReference>